<dbReference type="SUPFAM" id="SSF51735">
    <property type="entry name" value="NAD(P)-binding Rossmann-fold domains"/>
    <property type="match status" value="1"/>
</dbReference>
<dbReference type="AlphaFoldDB" id="A0A381Z303"/>
<accession>A0A381Z303</accession>
<dbReference type="PRINTS" id="PR00081">
    <property type="entry name" value="GDHRDH"/>
</dbReference>
<organism evidence="2">
    <name type="scientific">marine metagenome</name>
    <dbReference type="NCBI Taxonomy" id="408172"/>
    <lineage>
        <taxon>unclassified sequences</taxon>
        <taxon>metagenomes</taxon>
        <taxon>ecological metagenomes</taxon>
    </lineage>
</organism>
<dbReference type="EMBL" id="UINC01019725">
    <property type="protein sequence ID" value="SVA83514.1"/>
    <property type="molecule type" value="Genomic_DNA"/>
</dbReference>
<evidence type="ECO:0008006" key="3">
    <source>
        <dbReference type="Google" id="ProtNLM"/>
    </source>
</evidence>
<gene>
    <name evidence="2" type="ORF">METZ01_LOCUS136368</name>
</gene>
<sequence length="260" mass="28006">VKKKLFDLSGKVSLITGGNGGIGLGIAEGLVSCGCKVAIWGRNKEKNKLAKKLLSQYGTKVETYEVDVSQEDKVKKKTIEVINDFGRIDSVFANAGMNAFGGPFEDMNTEVYRKVLSVNLDGVFFTLRESCKHMVERAKNGDPGGSVIGVASLAGIEGAAKTQPYAASKGGIRAMIKGITVEHARYGIRANTIVPGWIATDMTIPNQNNQKFTDKVISRVPMRRWGKPEDFAGIAVYLASDSSAYHSGDLFVVDGGYAIF</sequence>
<dbReference type="PANTHER" id="PTHR42760">
    <property type="entry name" value="SHORT-CHAIN DEHYDROGENASES/REDUCTASES FAMILY MEMBER"/>
    <property type="match status" value="1"/>
</dbReference>
<comment type="similarity">
    <text evidence="1">Belongs to the short-chain dehydrogenases/reductases (SDR) family.</text>
</comment>
<protein>
    <recommendedName>
        <fullName evidence="3">2-deoxy-D-gluconate 3-dehydrogenase</fullName>
    </recommendedName>
</protein>
<dbReference type="PRINTS" id="PR00080">
    <property type="entry name" value="SDRFAMILY"/>
</dbReference>
<name>A0A381Z303_9ZZZZ</name>
<proteinExistence type="inferred from homology"/>
<dbReference type="InterPro" id="IPR036291">
    <property type="entry name" value="NAD(P)-bd_dom_sf"/>
</dbReference>
<dbReference type="FunFam" id="3.40.50.720:FF:000084">
    <property type="entry name" value="Short-chain dehydrogenase reductase"/>
    <property type="match status" value="1"/>
</dbReference>
<dbReference type="Pfam" id="PF13561">
    <property type="entry name" value="adh_short_C2"/>
    <property type="match status" value="1"/>
</dbReference>
<dbReference type="Gene3D" id="3.40.50.720">
    <property type="entry name" value="NAD(P)-binding Rossmann-like Domain"/>
    <property type="match status" value="1"/>
</dbReference>
<feature type="non-terminal residue" evidence="2">
    <location>
        <position position="1"/>
    </location>
</feature>
<evidence type="ECO:0000313" key="2">
    <source>
        <dbReference type="EMBL" id="SVA83514.1"/>
    </source>
</evidence>
<dbReference type="GO" id="GO:0016616">
    <property type="term" value="F:oxidoreductase activity, acting on the CH-OH group of donors, NAD or NADP as acceptor"/>
    <property type="evidence" value="ECO:0007669"/>
    <property type="project" value="TreeGrafter"/>
</dbReference>
<evidence type="ECO:0000256" key="1">
    <source>
        <dbReference type="ARBA" id="ARBA00006484"/>
    </source>
</evidence>
<reference evidence="2" key="1">
    <citation type="submission" date="2018-05" db="EMBL/GenBank/DDBJ databases">
        <authorList>
            <person name="Lanie J.A."/>
            <person name="Ng W.-L."/>
            <person name="Kazmierczak K.M."/>
            <person name="Andrzejewski T.M."/>
            <person name="Davidsen T.M."/>
            <person name="Wayne K.J."/>
            <person name="Tettelin H."/>
            <person name="Glass J.I."/>
            <person name="Rusch D."/>
            <person name="Podicherti R."/>
            <person name="Tsui H.-C.T."/>
            <person name="Winkler M.E."/>
        </authorList>
    </citation>
    <scope>NUCLEOTIDE SEQUENCE</scope>
</reference>
<dbReference type="InterPro" id="IPR002347">
    <property type="entry name" value="SDR_fam"/>
</dbReference>